<dbReference type="PROSITE" id="PS00893">
    <property type="entry name" value="NUDIX_BOX"/>
    <property type="match status" value="1"/>
</dbReference>
<proteinExistence type="predicted"/>
<reference evidence="4 5" key="1">
    <citation type="submission" date="2020-11" db="EMBL/GenBank/DDBJ databases">
        <title>genome sequence of strain KACC 18849.</title>
        <authorList>
            <person name="Gao J."/>
            <person name="Zhang X."/>
        </authorList>
    </citation>
    <scope>NUCLEOTIDE SEQUENCE [LARGE SCALE GENOMIC DNA]</scope>
    <source>
        <strain evidence="4 5">KACC 18849</strain>
    </source>
</reference>
<dbReference type="Pfam" id="PF00293">
    <property type="entry name" value="NUDIX"/>
    <property type="match status" value="1"/>
</dbReference>
<gene>
    <name evidence="4" type="ORF">I4Q42_17725</name>
</gene>
<organism evidence="4 5">
    <name type="scientific">Caulobacter hibisci</name>
    <dbReference type="NCBI Taxonomy" id="2035993"/>
    <lineage>
        <taxon>Bacteria</taxon>
        <taxon>Pseudomonadati</taxon>
        <taxon>Pseudomonadota</taxon>
        <taxon>Alphaproteobacteria</taxon>
        <taxon>Caulobacterales</taxon>
        <taxon>Caulobacteraceae</taxon>
        <taxon>Caulobacter</taxon>
    </lineage>
</organism>
<keyword evidence="5" id="KW-1185">Reference proteome</keyword>
<dbReference type="PANTHER" id="PTHR43046">
    <property type="entry name" value="GDP-MANNOSE MANNOSYL HYDROLASE"/>
    <property type="match status" value="1"/>
</dbReference>
<dbReference type="EMBL" id="JADWOX010000013">
    <property type="protein sequence ID" value="MBI1685512.1"/>
    <property type="molecule type" value="Genomic_DNA"/>
</dbReference>
<dbReference type="Gene3D" id="3.90.79.10">
    <property type="entry name" value="Nucleoside Triphosphate Pyrophosphohydrolase"/>
    <property type="match status" value="1"/>
</dbReference>
<evidence type="ECO:0000256" key="1">
    <source>
        <dbReference type="ARBA" id="ARBA00001946"/>
    </source>
</evidence>
<evidence type="ECO:0000259" key="3">
    <source>
        <dbReference type="PROSITE" id="PS51462"/>
    </source>
</evidence>
<name>A0ABS0T0V2_9CAUL</name>
<accession>A0ABS0T0V2</accession>
<dbReference type="InterPro" id="IPR020084">
    <property type="entry name" value="NUDIX_hydrolase_CS"/>
</dbReference>
<evidence type="ECO:0000313" key="4">
    <source>
        <dbReference type="EMBL" id="MBI1685512.1"/>
    </source>
</evidence>
<keyword evidence="2" id="KW-0378">Hydrolase</keyword>
<dbReference type="Proteomes" id="UP000639859">
    <property type="component" value="Unassembled WGS sequence"/>
</dbReference>
<dbReference type="SUPFAM" id="SSF55811">
    <property type="entry name" value="Nudix"/>
    <property type="match status" value="1"/>
</dbReference>
<dbReference type="PANTHER" id="PTHR43046:SF14">
    <property type="entry name" value="MUTT_NUDIX FAMILY PROTEIN"/>
    <property type="match status" value="1"/>
</dbReference>
<dbReference type="CDD" id="cd04688">
    <property type="entry name" value="NUDIX_Hydrolase"/>
    <property type="match status" value="1"/>
</dbReference>
<feature type="domain" description="Nudix hydrolase" evidence="3">
    <location>
        <begin position="8"/>
        <end position="142"/>
    </location>
</feature>
<dbReference type="InterPro" id="IPR000086">
    <property type="entry name" value="NUDIX_hydrolase_dom"/>
</dbReference>
<dbReference type="RefSeq" id="WP_198577418.1">
    <property type="nucleotide sequence ID" value="NZ_JADWOX010000013.1"/>
</dbReference>
<sequence>MSSWRPKQAVRVVAIGLLRDEGRLLVAEVCNDDGSVKGWRPLGGGVEFGETSEQTLRREFLEETGFAIEVAGPPKVLENLYEHEGHIGHEIMFVYEITTADPRAAERERFVINENSQDVWVEWVAVERFTAGERLLPDGLTL</sequence>
<comment type="cofactor">
    <cofactor evidence="1">
        <name>Mg(2+)</name>
        <dbReference type="ChEBI" id="CHEBI:18420"/>
    </cofactor>
</comment>
<evidence type="ECO:0000256" key="2">
    <source>
        <dbReference type="ARBA" id="ARBA00022801"/>
    </source>
</evidence>
<comment type="caution">
    <text evidence="4">The sequence shown here is derived from an EMBL/GenBank/DDBJ whole genome shotgun (WGS) entry which is preliminary data.</text>
</comment>
<protein>
    <submittedName>
        <fullName evidence="4">NUDIX domain-containing protein</fullName>
    </submittedName>
</protein>
<dbReference type="PROSITE" id="PS51462">
    <property type="entry name" value="NUDIX"/>
    <property type="match status" value="1"/>
</dbReference>
<evidence type="ECO:0000313" key="5">
    <source>
        <dbReference type="Proteomes" id="UP000639859"/>
    </source>
</evidence>
<dbReference type="InterPro" id="IPR015797">
    <property type="entry name" value="NUDIX_hydrolase-like_dom_sf"/>
</dbReference>